<evidence type="ECO:0000313" key="4">
    <source>
        <dbReference type="Proteomes" id="UP000188268"/>
    </source>
</evidence>
<protein>
    <submittedName>
        <fullName evidence="3">Small ubiquitin-related modifier, SUMO</fullName>
    </submittedName>
</protein>
<accession>A0A1R3HL92</accession>
<dbReference type="InterPro" id="IPR029071">
    <property type="entry name" value="Ubiquitin-like_domsf"/>
</dbReference>
<dbReference type="OrthoDB" id="442921at2759"/>
<reference evidence="3 4" key="1">
    <citation type="submission" date="2013-09" db="EMBL/GenBank/DDBJ databases">
        <title>Corchorus capsularis genome sequencing.</title>
        <authorList>
            <person name="Alam M."/>
            <person name="Haque M.S."/>
            <person name="Islam M.S."/>
            <person name="Emdad E.M."/>
            <person name="Islam M.M."/>
            <person name="Ahmed B."/>
            <person name="Halim A."/>
            <person name="Hossen Q.M.M."/>
            <person name="Hossain M.Z."/>
            <person name="Ahmed R."/>
            <person name="Khan M.M."/>
            <person name="Islam R."/>
            <person name="Rashid M.M."/>
            <person name="Khan S.A."/>
            <person name="Rahman M.S."/>
            <person name="Alam M."/>
        </authorList>
    </citation>
    <scope>NUCLEOTIDE SEQUENCE [LARGE SCALE GENOMIC DNA]</scope>
    <source>
        <strain evidence="4">cv. CVL-1</strain>
        <tissue evidence="3">Whole seedling</tissue>
    </source>
</reference>
<comment type="caution">
    <text evidence="3">The sequence shown here is derived from an EMBL/GenBank/DDBJ whole genome shotgun (WGS) entry which is preliminary data.</text>
</comment>
<dbReference type="Gramene" id="OMO71040">
    <property type="protein sequence ID" value="OMO71040"/>
    <property type="gene ID" value="CCACVL1_18492"/>
</dbReference>
<evidence type="ECO:0000259" key="2">
    <source>
        <dbReference type="Pfam" id="PF11976"/>
    </source>
</evidence>
<dbReference type="Proteomes" id="UP000188268">
    <property type="component" value="Unassembled WGS sequence"/>
</dbReference>
<keyword evidence="4" id="KW-1185">Reference proteome</keyword>
<dbReference type="EMBL" id="AWWV01011719">
    <property type="protein sequence ID" value="OMO71040.1"/>
    <property type="molecule type" value="Genomic_DNA"/>
</dbReference>
<feature type="compositionally biased region" description="Low complexity" evidence="1">
    <location>
        <begin position="1"/>
        <end position="17"/>
    </location>
</feature>
<dbReference type="SUPFAM" id="SSF54236">
    <property type="entry name" value="Ubiquitin-like"/>
    <property type="match status" value="1"/>
</dbReference>
<dbReference type="CDD" id="cd01763">
    <property type="entry name" value="Ubl_SUMO_like"/>
    <property type="match status" value="1"/>
</dbReference>
<gene>
    <name evidence="3" type="ORF">CCACVL1_18492</name>
</gene>
<dbReference type="PANTHER" id="PTHR10562">
    <property type="entry name" value="SMALL UBIQUITIN-RELATED MODIFIER"/>
    <property type="match status" value="1"/>
</dbReference>
<evidence type="ECO:0000313" key="3">
    <source>
        <dbReference type="EMBL" id="OMO71040.1"/>
    </source>
</evidence>
<evidence type="ECO:0000256" key="1">
    <source>
        <dbReference type="SAM" id="MobiDB-lite"/>
    </source>
</evidence>
<dbReference type="STRING" id="210143.A0A1R3HL92"/>
<dbReference type="Pfam" id="PF11976">
    <property type="entry name" value="Rad60-SLD"/>
    <property type="match status" value="1"/>
</dbReference>
<dbReference type="AlphaFoldDB" id="A0A1R3HL92"/>
<dbReference type="Gene3D" id="3.10.20.90">
    <property type="entry name" value="Phosphatidylinositol 3-kinase Catalytic Subunit, Chain A, domain 1"/>
    <property type="match status" value="1"/>
</dbReference>
<name>A0A1R3HL92_COCAP</name>
<dbReference type="InterPro" id="IPR022617">
    <property type="entry name" value="Rad60/SUMO-like_dom"/>
</dbReference>
<feature type="region of interest" description="Disordered" evidence="1">
    <location>
        <begin position="1"/>
        <end position="23"/>
    </location>
</feature>
<sequence length="90" mass="10319">MSQSQSGGRANGNGNASADDRDRVRLTMAGQDGSRVLYRVRRNYRFFRLFQDYCKKKNLDYQTARFLLNGHRIQGKSTPEKVKNFLGTSP</sequence>
<organism evidence="3 4">
    <name type="scientific">Corchorus capsularis</name>
    <name type="common">Jute</name>
    <dbReference type="NCBI Taxonomy" id="210143"/>
    <lineage>
        <taxon>Eukaryota</taxon>
        <taxon>Viridiplantae</taxon>
        <taxon>Streptophyta</taxon>
        <taxon>Embryophyta</taxon>
        <taxon>Tracheophyta</taxon>
        <taxon>Spermatophyta</taxon>
        <taxon>Magnoliopsida</taxon>
        <taxon>eudicotyledons</taxon>
        <taxon>Gunneridae</taxon>
        <taxon>Pentapetalae</taxon>
        <taxon>rosids</taxon>
        <taxon>malvids</taxon>
        <taxon>Malvales</taxon>
        <taxon>Malvaceae</taxon>
        <taxon>Grewioideae</taxon>
        <taxon>Apeibeae</taxon>
        <taxon>Corchorus</taxon>
    </lineage>
</organism>
<feature type="domain" description="Rad60/SUMO-like" evidence="2">
    <location>
        <begin position="25"/>
        <end position="81"/>
    </location>
</feature>
<proteinExistence type="predicted"/>